<accession>A0ABR9J4K6</accession>
<evidence type="ECO:0000259" key="9">
    <source>
        <dbReference type="Pfam" id="PF00218"/>
    </source>
</evidence>
<dbReference type="EMBL" id="JADBEE010000001">
    <property type="protein sequence ID" value="MBE1513932.1"/>
    <property type="molecule type" value="Genomic_DNA"/>
</dbReference>
<dbReference type="InterPro" id="IPR011060">
    <property type="entry name" value="RibuloseP-bd_barrel"/>
</dbReference>
<dbReference type="InterPro" id="IPR001468">
    <property type="entry name" value="Indole-3-GlycerolPSynthase_CS"/>
</dbReference>
<dbReference type="Pfam" id="PF00218">
    <property type="entry name" value="IGPS"/>
    <property type="match status" value="1"/>
</dbReference>
<reference evidence="10 11" key="1">
    <citation type="submission" date="2020-10" db="EMBL/GenBank/DDBJ databases">
        <title>Sequencing the genomes of 1000 actinobacteria strains.</title>
        <authorList>
            <person name="Klenk H.-P."/>
        </authorList>
    </citation>
    <scope>NUCLEOTIDE SEQUENCE [LARGE SCALE GENOMIC DNA]</scope>
    <source>
        <strain evidence="10 11">DSM 15474</strain>
    </source>
</reference>
<feature type="domain" description="Indole-3-glycerol phosphate synthase" evidence="9">
    <location>
        <begin position="4"/>
        <end position="259"/>
    </location>
</feature>
<evidence type="ECO:0000256" key="6">
    <source>
        <dbReference type="ARBA" id="ARBA00023141"/>
    </source>
</evidence>
<gene>
    <name evidence="8" type="primary">trpC</name>
    <name evidence="10" type="ORF">H4W26_000687</name>
</gene>
<evidence type="ECO:0000256" key="1">
    <source>
        <dbReference type="ARBA" id="ARBA00001633"/>
    </source>
</evidence>
<keyword evidence="4 8" id="KW-0210">Decarboxylase</keyword>
<dbReference type="InterPro" id="IPR013785">
    <property type="entry name" value="Aldolase_TIM"/>
</dbReference>
<organism evidence="10 11">
    <name type="scientific">Nesterenkonia halotolerans</name>
    <dbReference type="NCBI Taxonomy" id="225325"/>
    <lineage>
        <taxon>Bacteria</taxon>
        <taxon>Bacillati</taxon>
        <taxon>Actinomycetota</taxon>
        <taxon>Actinomycetes</taxon>
        <taxon>Micrococcales</taxon>
        <taxon>Micrococcaceae</taxon>
        <taxon>Nesterenkonia</taxon>
    </lineage>
</organism>
<comment type="caution">
    <text evidence="10">The sequence shown here is derived from an EMBL/GenBank/DDBJ whole genome shotgun (WGS) entry which is preliminary data.</text>
</comment>
<dbReference type="Proteomes" id="UP000636579">
    <property type="component" value="Unassembled WGS sequence"/>
</dbReference>
<evidence type="ECO:0000256" key="4">
    <source>
        <dbReference type="ARBA" id="ARBA00022793"/>
    </source>
</evidence>
<sequence length="269" mass="28566">MSVLDSIIAGVREDLEERRSAVPFEEIVARAAAAAPALDAHAALTAGRSDPQGVRIIAEVKRSSPSKGELAEIPDPAILARAYQTGGAAVISVLTEGRRFKGSLADLDAVRAAVQLPVLRKDFMVDEYQFHEARAHGADLVLLIVAALDDETLARFLALTHELGMEALVEAHTEEEISRAVAAGAKIVGVNVRNLKTLEVDVAHYATMARHLPADVVRIAESGVTGPAVVADYALEGADAVLVGEALVRDGEPAEALRRFRTASLVHEH</sequence>
<keyword evidence="6 8" id="KW-0057">Aromatic amino acid biosynthesis</keyword>
<keyword evidence="3 8" id="KW-0028">Amino-acid biosynthesis</keyword>
<dbReference type="EC" id="4.1.1.48" evidence="8"/>
<dbReference type="InterPro" id="IPR045186">
    <property type="entry name" value="Indole-3-glycerol_P_synth"/>
</dbReference>
<comment type="pathway">
    <text evidence="2 8">Amino-acid biosynthesis; L-tryptophan biosynthesis; L-tryptophan from chorismate: step 4/5.</text>
</comment>
<keyword evidence="5 8" id="KW-0822">Tryptophan biosynthesis</keyword>
<dbReference type="PANTHER" id="PTHR22854:SF2">
    <property type="entry name" value="INDOLE-3-GLYCEROL-PHOSPHATE SYNTHASE"/>
    <property type="match status" value="1"/>
</dbReference>
<dbReference type="InterPro" id="IPR013798">
    <property type="entry name" value="Indole-3-glycerol_P_synth_dom"/>
</dbReference>
<dbReference type="Gene3D" id="3.20.20.70">
    <property type="entry name" value="Aldolase class I"/>
    <property type="match status" value="1"/>
</dbReference>
<dbReference type="SUPFAM" id="SSF51366">
    <property type="entry name" value="Ribulose-phoshate binding barrel"/>
    <property type="match status" value="1"/>
</dbReference>
<evidence type="ECO:0000256" key="3">
    <source>
        <dbReference type="ARBA" id="ARBA00022605"/>
    </source>
</evidence>
<dbReference type="HAMAP" id="MF_00134_B">
    <property type="entry name" value="IGPS_B"/>
    <property type="match status" value="1"/>
</dbReference>
<comment type="catalytic activity">
    <reaction evidence="1 8">
        <text>1-(2-carboxyphenylamino)-1-deoxy-D-ribulose 5-phosphate + H(+) = (1S,2R)-1-C-(indol-3-yl)glycerol 3-phosphate + CO2 + H2O</text>
        <dbReference type="Rhea" id="RHEA:23476"/>
        <dbReference type="ChEBI" id="CHEBI:15377"/>
        <dbReference type="ChEBI" id="CHEBI:15378"/>
        <dbReference type="ChEBI" id="CHEBI:16526"/>
        <dbReference type="ChEBI" id="CHEBI:58613"/>
        <dbReference type="ChEBI" id="CHEBI:58866"/>
        <dbReference type="EC" id="4.1.1.48"/>
    </reaction>
</comment>
<keyword evidence="7 8" id="KW-0456">Lyase</keyword>
<dbReference type="PROSITE" id="PS00614">
    <property type="entry name" value="IGPS"/>
    <property type="match status" value="1"/>
</dbReference>
<proteinExistence type="inferred from homology"/>
<dbReference type="CDD" id="cd00331">
    <property type="entry name" value="IGPS"/>
    <property type="match status" value="1"/>
</dbReference>
<evidence type="ECO:0000256" key="8">
    <source>
        <dbReference type="HAMAP-Rule" id="MF_00134"/>
    </source>
</evidence>
<evidence type="ECO:0000256" key="2">
    <source>
        <dbReference type="ARBA" id="ARBA00004696"/>
    </source>
</evidence>
<name>A0ABR9J4K6_9MICC</name>
<protein>
    <recommendedName>
        <fullName evidence="8">Indole-3-glycerol phosphate synthase</fullName>
        <shortName evidence="8">IGPS</shortName>
        <ecNumber evidence="8">4.1.1.48</ecNumber>
    </recommendedName>
</protein>
<dbReference type="PANTHER" id="PTHR22854">
    <property type="entry name" value="TRYPTOPHAN BIOSYNTHESIS PROTEIN"/>
    <property type="match status" value="1"/>
</dbReference>
<evidence type="ECO:0000313" key="10">
    <source>
        <dbReference type="EMBL" id="MBE1513932.1"/>
    </source>
</evidence>
<evidence type="ECO:0000256" key="7">
    <source>
        <dbReference type="ARBA" id="ARBA00023239"/>
    </source>
</evidence>
<keyword evidence="11" id="KW-1185">Reference proteome</keyword>
<dbReference type="NCBIfam" id="NF001377">
    <property type="entry name" value="PRK00278.2-4"/>
    <property type="match status" value="1"/>
</dbReference>
<evidence type="ECO:0000313" key="11">
    <source>
        <dbReference type="Proteomes" id="UP000636579"/>
    </source>
</evidence>
<comment type="similarity">
    <text evidence="8">Belongs to the TrpC family.</text>
</comment>
<evidence type="ECO:0000256" key="5">
    <source>
        <dbReference type="ARBA" id="ARBA00022822"/>
    </source>
</evidence>
<dbReference type="NCBIfam" id="NF001369">
    <property type="entry name" value="PRK00278.1-1"/>
    <property type="match status" value="1"/>
</dbReference>